<evidence type="ECO:0000313" key="5">
    <source>
        <dbReference type="EMBL" id="VEN45334.1"/>
    </source>
</evidence>
<gene>
    <name evidence="5" type="ORF">CALMAC_LOCUS7822</name>
</gene>
<dbReference type="Gene3D" id="3.90.70.10">
    <property type="entry name" value="Cysteine proteinases"/>
    <property type="match status" value="1"/>
</dbReference>
<sequence length="464" mass="52850">MTLNNILKSILFSTSVFSIASSLPLDDFSDIQGPYCETIGCCQSRQDGCSFPVLGTLCYCDEFCTNMEVEDCCPDFYPVCRHINITTTIRPFITTRRPPPPPAPSTSCLYNGRALFFKQKVKDNCNLCECTEVNGKLELLCETNVCLMDRNIIESVNLEQDMLGWRATNYSEFWGRTLDEGVRYRLGTLIPQSFVMRMNPVRRIYDIHSLPRNFDSEEIWPRYISGIQDQGWCGASWAISTAAVASDRYAIVSRGLEEVKLSAQNLLSCDTMGQQSCEGGHLDRAWSFIKKFGLVDEECFPYVAGNEPCTIRRSGKLIESGCKPPRFSERTRRYTVGPAYRLGNETDIMYEITKSGPVQATMKVHHDFYSYEGGIYRHSDLNYGQKTGYLSVRIVGWGEEYTSRGIQKYWKVANSWGTQWGENGYFRIVKGTNECEIESFVLGTWPHVDRKILLAHGRRNSNRI</sequence>
<dbReference type="InterPro" id="IPR001212">
    <property type="entry name" value="Somatomedin_B_dom"/>
</dbReference>
<feature type="domain" description="SMB" evidence="4">
    <location>
        <begin position="38"/>
        <end position="86"/>
    </location>
</feature>
<evidence type="ECO:0000256" key="3">
    <source>
        <dbReference type="SAM" id="SignalP"/>
    </source>
</evidence>
<accession>A0A653CD80</accession>
<keyword evidence="6" id="KW-1185">Reference proteome</keyword>
<evidence type="ECO:0000259" key="4">
    <source>
        <dbReference type="PROSITE" id="PS50958"/>
    </source>
</evidence>
<dbReference type="GO" id="GO:0008234">
    <property type="term" value="F:cysteine-type peptidase activity"/>
    <property type="evidence" value="ECO:0007669"/>
    <property type="project" value="InterPro"/>
</dbReference>
<dbReference type="OrthoDB" id="3789175at2759"/>
<organism evidence="5 6">
    <name type="scientific">Callosobruchus maculatus</name>
    <name type="common">Southern cowpea weevil</name>
    <name type="synonym">Pulse bruchid</name>
    <dbReference type="NCBI Taxonomy" id="64391"/>
    <lineage>
        <taxon>Eukaryota</taxon>
        <taxon>Metazoa</taxon>
        <taxon>Ecdysozoa</taxon>
        <taxon>Arthropoda</taxon>
        <taxon>Hexapoda</taxon>
        <taxon>Insecta</taxon>
        <taxon>Pterygota</taxon>
        <taxon>Neoptera</taxon>
        <taxon>Endopterygota</taxon>
        <taxon>Coleoptera</taxon>
        <taxon>Polyphaga</taxon>
        <taxon>Cucujiformia</taxon>
        <taxon>Chrysomeloidea</taxon>
        <taxon>Chrysomelidae</taxon>
        <taxon>Bruchinae</taxon>
        <taxon>Bruchini</taxon>
        <taxon>Callosobruchus</taxon>
    </lineage>
</organism>
<feature type="signal peptide" evidence="3">
    <location>
        <begin position="1"/>
        <end position="22"/>
    </location>
</feature>
<keyword evidence="2" id="KW-1015">Disulfide bond</keyword>
<dbReference type="EMBL" id="CAACVG010007424">
    <property type="protein sequence ID" value="VEN45334.1"/>
    <property type="molecule type" value="Genomic_DNA"/>
</dbReference>
<dbReference type="InterPro" id="IPR038765">
    <property type="entry name" value="Papain-like_cys_pep_sf"/>
</dbReference>
<dbReference type="SMART" id="SM00645">
    <property type="entry name" value="Pept_C1"/>
    <property type="match status" value="1"/>
</dbReference>
<feature type="chain" id="PRO_5024881673" description="SMB domain-containing protein" evidence="3">
    <location>
        <begin position="23"/>
        <end position="464"/>
    </location>
</feature>
<evidence type="ECO:0000256" key="2">
    <source>
        <dbReference type="ARBA" id="ARBA00023157"/>
    </source>
</evidence>
<protein>
    <recommendedName>
        <fullName evidence="4">SMB domain-containing protein</fullName>
    </recommendedName>
</protein>
<dbReference type="InterPro" id="IPR000668">
    <property type="entry name" value="Peptidase_C1A_C"/>
</dbReference>
<dbReference type="SUPFAM" id="SSF54001">
    <property type="entry name" value="Cysteine proteinases"/>
    <property type="match status" value="1"/>
</dbReference>
<proteinExistence type="inferred from homology"/>
<dbReference type="AlphaFoldDB" id="A0A653CD80"/>
<dbReference type="CDD" id="cd02620">
    <property type="entry name" value="Peptidase_C1A_CathepsinB"/>
    <property type="match status" value="1"/>
</dbReference>
<dbReference type="Proteomes" id="UP000410492">
    <property type="component" value="Unassembled WGS sequence"/>
</dbReference>
<reference evidence="5 6" key="1">
    <citation type="submission" date="2019-01" db="EMBL/GenBank/DDBJ databases">
        <authorList>
            <person name="Sayadi A."/>
        </authorList>
    </citation>
    <scope>NUCLEOTIDE SEQUENCE [LARGE SCALE GENOMIC DNA]</scope>
</reference>
<keyword evidence="3" id="KW-0732">Signal</keyword>
<comment type="similarity">
    <text evidence="1">Belongs to the peptidase C1 family.</text>
</comment>
<dbReference type="InterPro" id="IPR013128">
    <property type="entry name" value="Peptidase_C1A"/>
</dbReference>
<dbReference type="GO" id="GO:0006508">
    <property type="term" value="P:proteolysis"/>
    <property type="evidence" value="ECO:0007669"/>
    <property type="project" value="InterPro"/>
</dbReference>
<dbReference type="Pfam" id="PF00112">
    <property type="entry name" value="Peptidase_C1"/>
    <property type="match status" value="1"/>
</dbReference>
<dbReference type="PANTHER" id="PTHR12411">
    <property type="entry name" value="CYSTEINE PROTEASE FAMILY C1-RELATED"/>
    <property type="match status" value="1"/>
</dbReference>
<name>A0A653CD80_CALMS</name>
<dbReference type="PROSITE" id="PS50958">
    <property type="entry name" value="SMB_2"/>
    <property type="match status" value="1"/>
</dbReference>
<evidence type="ECO:0000313" key="6">
    <source>
        <dbReference type="Proteomes" id="UP000410492"/>
    </source>
</evidence>
<evidence type="ECO:0000256" key="1">
    <source>
        <dbReference type="ARBA" id="ARBA00008455"/>
    </source>
</evidence>